<gene>
    <name evidence="1" type="ORF">D1B33_08935</name>
</gene>
<keyword evidence="2" id="KW-1185">Reference proteome</keyword>
<evidence type="ECO:0000313" key="1">
    <source>
        <dbReference type="EMBL" id="RHW37639.1"/>
    </source>
</evidence>
<dbReference type="Proteomes" id="UP000265692">
    <property type="component" value="Unassembled WGS sequence"/>
</dbReference>
<accession>A0A396S955</accession>
<proteinExistence type="predicted"/>
<sequence>METKMNYFMELDKIRKRMIEVNKGIITGNAVSSLNAAEQYEKQLIKASELLYPKDIEREHKILMEFFKLWSKSTVLLNLEVNTEKIAELKKQQMKLQDSICQTLEKIRLKLIDEESL</sequence>
<dbReference type="AlphaFoldDB" id="A0A396S955"/>
<evidence type="ECO:0000313" key="2">
    <source>
        <dbReference type="Proteomes" id="UP000265692"/>
    </source>
</evidence>
<organism evidence="1 2">
    <name type="scientific">Ureibacillus yapensis</name>
    <dbReference type="NCBI Taxonomy" id="2304605"/>
    <lineage>
        <taxon>Bacteria</taxon>
        <taxon>Bacillati</taxon>
        <taxon>Bacillota</taxon>
        <taxon>Bacilli</taxon>
        <taxon>Bacillales</taxon>
        <taxon>Caryophanaceae</taxon>
        <taxon>Ureibacillus</taxon>
    </lineage>
</organism>
<protein>
    <submittedName>
        <fullName evidence="1">Uncharacterized protein</fullName>
    </submittedName>
</protein>
<reference evidence="1 2" key="1">
    <citation type="submission" date="2018-08" db="EMBL/GenBank/DDBJ databases">
        <title>Lysinibacillus sp. YLB-03 draft genome sequence.</title>
        <authorList>
            <person name="Yu L."/>
        </authorList>
    </citation>
    <scope>NUCLEOTIDE SEQUENCE [LARGE SCALE GENOMIC DNA]</scope>
    <source>
        <strain evidence="1 2">YLB-03</strain>
    </source>
</reference>
<dbReference type="RefSeq" id="WP_118876025.1">
    <property type="nucleotide sequence ID" value="NZ_QWEI01000003.1"/>
</dbReference>
<name>A0A396S955_9BACL</name>
<dbReference type="EMBL" id="QWEI01000003">
    <property type="protein sequence ID" value="RHW37639.1"/>
    <property type="molecule type" value="Genomic_DNA"/>
</dbReference>
<comment type="caution">
    <text evidence="1">The sequence shown here is derived from an EMBL/GenBank/DDBJ whole genome shotgun (WGS) entry which is preliminary data.</text>
</comment>